<evidence type="ECO:0000256" key="1">
    <source>
        <dbReference type="ARBA" id="ARBA00000851"/>
    </source>
</evidence>
<gene>
    <name evidence="13" type="ORF">F6I03_07490</name>
</gene>
<dbReference type="SUPFAM" id="SSF52540">
    <property type="entry name" value="P-loop containing nucleoside triphosphate hydrolases"/>
    <property type="match status" value="2"/>
</dbReference>
<dbReference type="InterPro" id="IPR051268">
    <property type="entry name" value="Type-I_R_enzyme_R_subunit"/>
</dbReference>
<comment type="similarity">
    <text evidence="2 11">Belongs to the HsdR family.</text>
</comment>
<dbReference type="Gene3D" id="3.40.50.300">
    <property type="entry name" value="P-loop containing nucleotide triphosphate hydrolases"/>
    <property type="match status" value="2"/>
</dbReference>
<dbReference type="Pfam" id="PF18766">
    <property type="entry name" value="SWI2_SNF2"/>
    <property type="match status" value="1"/>
</dbReference>
<keyword evidence="7 13" id="KW-0255">Endonuclease</keyword>
<evidence type="ECO:0000256" key="2">
    <source>
        <dbReference type="ARBA" id="ARBA00008598"/>
    </source>
</evidence>
<dbReference type="EC" id="3.1.21.3" evidence="11"/>
<dbReference type="CDD" id="cd18800">
    <property type="entry name" value="SF2_C_EcoR124I-like"/>
    <property type="match status" value="1"/>
</dbReference>
<dbReference type="Pfam" id="PF04313">
    <property type="entry name" value="HSDR_N"/>
    <property type="match status" value="1"/>
</dbReference>
<comment type="catalytic activity">
    <reaction evidence="1 11">
        <text>Endonucleolytic cleavage of DNA to give random double-stranded fragments with terminal 5'-phosphates, ATP is simultaneously hydrolyzed.</text>
        <dbReference type="EC" id="3.1.21.3"/>
    </reaction>
</comment>
<dbReference type="Gene3D" id="3.90.1570.50">
    <property type="match status" value="1"/>
</dbReference>
<dbReference type="EMBL" id="VYWO01000004">
    <property type="protein sequence ID" value="KAA9300639.1"/>
    <property type="molecule type" value="Genomic_DNA"/>
</dbReference>
<proteinExistence type="inferred from homology"/>
<comment type="function">
    <text evidence="11">Subunit R is required for both nuclease and ATPase activities, but not for modification.</text>
</comment>
<evidence type="ECO:0000259" key="12">
    <source>
        <dbReference type="PROSITE" id="PS51192"/>
    </source>
</evidence>
<keyword evidence="5 11" id="KW-0547">Nucleotide-binding</keyword>
<name>A0A5N1GKB4_9LACT</name>
<keyword evidence="9 11" id="KW-0067">ATP-binding</keyword>
<evidence type="ECO:0000256" key="9">
    <source>
        <dbReference type="ARBA" id="ARBA00022840"/>
    </source>
</evidence>
<dbReference type="Pfam" id="PF12008">
    <property type="entry name" value="EcoR124_C"/>
    <property type="match status" value="1"/>
</dbReference>
<dbReference type="InterPro" id="IPR027417">
    <property type="entry name" value="P-loop_NTPase"/>
</dbReference>
<dbReference type="GO" id="GO:0005524">
    <property type="term" value="F:ATP binding"/>
    <property type="evidence" value="ECO:0007669"/>
    <property type="project" value="UniProtKB-KW"/>
</dbReference>
<dbReference type="PANTHER" id="PTHR30195">
    <property type="entry name" value="TYPE I SITE-SPECIFIC DEOXYRIBONUCLEASE PROTEIN SUBUNIT M AND R"/>
    <property type="match status" value="1"/>
</dbReference>
<dbReference type="GO" id="GO:0009035">
    <property type="term" value="F:type I site-specific deoxyribonuclease activity"/>
    <property type="evidence" value="ECO:0007669"/>
    <property type="project" value="UniProtKB-EC"/>
</dbReference>
<dbReference type="OrthoDB" id="9758243at2"/>
<comment type="subunit">
    <text evidence="3 11">The type I restriction/modification system is composed of three polypeptides R, M and S.</text>
</comment>
<protein>
    <recommendedName>
        <fullName evidence="11">Type I restriction enzyme endonuclease subunit</fullName>
        <shortName evidence="11">R protein</shortName>
        <ecNumber evidence="11">3.1.21.3</ecNumber>
    </recommendedName>
    <alternativeName>
        <fullName evidence="11">Type-1 restriction enzyme R protein</fullName>
    </alternativeName>
</protein>
<dbReference type="CDD" id="cd22332">
    <property type="entry name" value="HsdR_N"/>
    <property type="match status" value="1"/>
</dbReference>
<dbReference type="Proteomes" id="UP000327148">
    <property type="component" value="Unassembled WGS sequence"/>
</dbReference>
<evidence type="ECO:0000256" key="4">
    <source>
        <dbReference type="ARBA" id="ARBA00022722"/>
    </source>
</evidence>
<accession>A0A5N1GKB4</accession>
<keyword evidence="8 11" id="KW-0378">Hydrolase</keyword>
<dbReference type="InterPro" id="IPR004473">
    <property type="entry name" value="Restrct_endonuc_typeI_HsdR"/>
</dbReference>
<sequence length="1018" mass="117544">MVKIFTQEQQMEERLIQLLEQGESQWTYREDLKTADDLWANFFQQLEANNTAKLDGVPLTEREKLSIKAELDFSSFYAAGVWLAGENGVAQVRLDREDASLGSCQLMVINGNEIAGGHSTYEVINQFQSNKRDFRDQDGRFDVTLMINGIPLIQIELKNSQATDGYKQAFKQIENYLKTGKYHGIFSMLQMFVVSNGVDTKYIAANTRLNARFLTGWVDANNQAVTNLEDFAKSVLSIPEAHEMIANYSVLDNESKAVILLRPYQIHAIKAIRQASREQIGGYIWHTTGSGKTLTSYKVARNLLKIPSIDKTIFIIDRRDLDQQTTAAFKSYANDDFVSVDKTENVNGLIKRLASPDRSMVVTTIQKLNYVMKRYRQDPDNPRLKKLRELRLAVVVDECHRAVTPQKQQELEKFFRYSLWYGFTGTPLFAENARDAFGDLARTTEEQYGQCLHKYTVQEAMHDKAVLGFQIEYKNTINEYDLDRIVAAEFPRVDLAAIDQKEKEAKLDPIRFEQPDHMKEVVASIVNKFQNKFGFHNGVGQTYDAILTTNSIDKAIAYYRLFKEIKAGTDPKFKISETTKRAVVDFPKVAITFSVSDNEEDTLSHKEAMKEALDDYNQMFGTNFNLETINGYNQNLNSRLARKSDTYKARSEQLDLVIVVDRLLTGFDAPCLSTLFMDRAPMKPHHLIQAFSRTNRLFDNHKKYGQITTFQTPALYEEAVKEAFILYSNGGENEIQAPTFEESREELKEAVQELRAIAPHPDSFRGLTDLAEMKKAAKAFQRFDKIYRTIEVYSAFDEKEFVADYGFGREEFEHYTGSYNNLIAAIKEEMAVEDELDVEDVLDIDIEYEIESVRTEQIDYDYLVLLIDRYREAHREAEKEKFKAEAEKTIQEYGRQKPELGQKIQEIFIEIIDHPEAFDKQSTHEILSNRIHQYTEQVVEDYARKEHLDEDMLKYVVANYDPNRETPQIGEVDLIEGADYEGYKASTENPDKSKLKYRSRLRNEYKDMIQEEILPYEI</sequence>
<keyword evidence="10 11" id="KW-0238">DNA-binding</keyword>
<evidence type="ECO:0000313" key="14">
    <source>
        <dbReference type="Proteomes" id="UP000327148"/>
    </source>
</evidence>
<dbReference type="Pfam" id="PF22679">
    <property type="entry name" value="T1R_D3-like"/>
    <property type="match status" value="1"/>
</dbReference>
<dbReference type="GO" id="GO:0003677">
    <property type="term" value="F:DNA binding"/>
    <property type="evidence" value="ECO:0007669"/>
    <property type="project" value="UniProtKB-KW"/>
</dbReference>
<dbReference type="InterPro" id="IPR014001">
    <property type="entry name" value="Helicase_ATP-bd"/>
</dbReference>
<comment type="caution">
    <text evidence="13">The sequence shown here is derived from an EMBL/GenBank/DDBJ whole genome shotgun (WGS) entry which is preliminary data.</text>
</comment>
<evidence type="ECO:0000256" key="10">
    <source>
        <dbReference type="ARBA" id="ARBA00023125"/>
    </source>
</evidence>
<dbReference type="SMART" id="SM00487">
    <property type="entry name" value="DEXDc"/>
    <property type="match status" value="1"/>
</dbReference>
<reference evidence="13 14" key="1">
    <citation type="submission" date="2019-09" db="EMBL/GenBank/DDBJ databases">
        <title>Draft genome sequence assemblies of isolates from the urinary tract.</title>
        <authorList>
            <person name="Mores C.R."/>
            <person name="Putonti C."/>
            <person name="Wolfe A.J."/>
        </authorList>
    </citation>
    <scope>NUCLEOTIDE SEQUENCE [LARGE SCALE GENOMIC DNA]</scope>
    <source>
        <strain evidence="13 14">UMB623</strain>
    </source>
</reference>
<dbReference type="InterPro" id="IPR007409">
    <property type="entry name" value="Restrct_endonuc_type1_HsdR_N"/>
</dbReference>
<evidence type="ECO:0000256" key="7">
    <source>
        <dbReference type="ARBA" id="ARBA00022759"/>
    </source>
</evidence>
<dbReference type="PANTHER" id="PTHR30195:SF16">
    <property type="entry name" value="TYPE I RESTRICTION ENZYME ENDONUCLEASE SUBUNIT"/>
    <property type="match status" value="1"/>
</dbReference>
<dbReference type="RefSeq" id="WP_150983096.1">
    <property type="nucleotide sequence ID" value="NZ_VYWO01000004.1"/>
</dbReference>
<dbReference type="InterPro" id="IPR055180">
    <property type="entry name" value="HsdR_RecA-like_helicase_dom_2"/>
</dbReference>
<keyword evidence="6 11" id="KW-0680">Restriction system</keyword>
<dbReference type="NCBIfam" id="TIGR00348">
    <property type="entry name" value="hsdR"/>
    <property type="match status" value="1"/>
</dbReference>
<keyword evidence="4" id="KW-0540">Nuclease</keyword>
<organism evidence="13 14">
    <name type="scientific">Aerococcus sanguinicola</name>
    <dbReference type="NCBI Taxonomy" id="119206"/>
    <lineage>
        <taxon>Bacteria</taxon>
        <taxon>Bacillati</taxon>
        <taxon>Bacillota</taxon>
        <taxon>Bacilli</taxon>
        <taxon>Lactobacillales</taxon>
        <taxon>Aerococcaceae</taxon>
        <taxon>Aerococcus</taxon>
    </lineage>
</organism>
<evidence type="ECO:0000256" key="11">
    <source>
        <dbReference type="RuleBase" id="RU364115"/>
    </source>
</evidence>
<dbReference type="InterPro" id="IPR022625">
    <property type="entry name" value="TypeI_RM_Rsu_C"/>
</dbReference>
<dbReference type="Gene3D" id="1.20.58.910">
    <property type="match status" value="1"/>
</dbReference>
<dbReference type="PROSITE" id="PS51192">
    <property type="entry name" value="HELICASE_ATP_BIND_1"/>
    <property type="match status" value="1"/>
</dbReference>
<dbReference type="AlphaFoldDB" id="A0A5N1GKB4"/>
<evidence type="ECO:0000256" key="3">
    <source>
        <dbReference type="ARBA" id="ARBA00011296"/>
    </source>
</evidence>
<dbReference type="InterPro" id="IPR040980">
    <property type="entry name" value="SWI2_SNF2"/>
</dbReference>
<evidence type="ECO:0000256" key="8">
    <source>
        <dbReference type="ARBA" id="ARBA00022801"/>
    </source>
</evidence>
<evidence type="ECO:0000256" key="5">
    <source>
        <dbReference type="ARBA" id="ARBA00022741"/>
    </source>
</evidence>
<feature type="domain" description="Helicase ATP-binding" evidence="12">
    <location>
        <begin position="273"/>
        <end position="427"/>
    </location>
</feature>
<evidence type="ECO:0000256" key="6">
    <source>
        <dbReference type="ARBA" id="ARBA00022747"/>
    </source>
</evidence>
<evidence type="ECO:0000313" key="13">
    <source>
        <dbReference type="EMBL" id="KAA9300639.1"/>
    </source>
</evidence>
<dbReference type="GO" id="GO:0009307">
    <property type="term" value="P:DNA restriction-modification system"/>
    <property type="evidence" value="ECO:0007669"/>
    <property type="project" value="UniProtKB-KW"/>
</dbReference>